<evidence type="ECO:0000313" key="2">
    <source>
        <dbReference type="EMBL" id="CAD9231167.1"/>
    </source>
</evidence>
<gene>
    <name evidence="2" type="ORF">CCAE0312_LOCUS3223</name>
</gene>
<sequence length="620" mass="68931">MEMKEEHESTQEAITRNLFANGENYLEQREEDAEHEPEDAVEDASCQSSSSEIANELSDSGGNEAGVIASGDSALHEGLSRSSSQDGDTQEGKARGDDSVVDEEALRGPSQDPQGSLEERDGHEGCTEKDSMKRHLADECEGLSDAAEDVDTQGLLDGKEREAAEPSEQVEDHAGRIPRLESEEASIHSKHTDGESILTLEEEEVDVLSPRFADKERDRLPGTPVGGAVSPSSGSQRHLIAALRTEAAKAESMVHMTNGADPNSVETGILTSGQELKASQGSSKLKGSKKKKKNSTNMLGKRQSSMGFGNRQVSVSVLDSVPDITPTPRAAPSKPSLFIGEFGKSFGHDVIMLQQNALKREVSDLYDIFWALEKIGDGFSRKEIDTFYAWWRVYSDFTRDVFEIEEKFIYPFITAAESITGPLSNHERMNLKNKILTGLGNIDKARAKFPKEEPKNFLHRLYDLVDLFVPPLLQYFYHQEKAIPPIIEKHYNEKQKKKLDQRVIAFIANLTTLDATFVILTRWMTIEQRNWWKTKYLTSKQRGAFSNWSSNVEKHHFGIVDALCSRAQLDRDLKKGWKDNNTLTAFESIASALSPRGSLQSPVTTGLYDEPDQMSSATNI</sequence>
<feature type="compositionally biased region" description="Basic and acidic residues" evidence="1">
    <location>
        <begin position="117"/>
        <end position="138"/>
    </location>
</feature>
<dbReference type="AlphaFoldDB" id="A0A7S1XDS8"/>
<feature type="compositionally biased region" description="Acidic residues" evidence="1">
    <location>
        <begin position="29"/>
        <end position="42"/>
    </location>
</feature>
<dbReference type="Gene3D" id="1.20.120.520">
    <property type="entry name" value="nmb1532 protein domain like"/>
    <property type="match status" value="1"/>
</dbReference>
<protein>
    <submittedName>
        <fullName evidence="2">Uncharacterized protein</fullName>
    </submittedName>
</protein>
<feature type="region of interest" description="Disordered" evidence="1">
    <location>
        <begin position="1"/>
        <end position="196"/>
    </location>
</feature>
<feature type="compositionally biased region" description="Basic and acidic residues" evidence="1">
    <location>
        <begin position="157"/>
        <end position="194"/>
    </location>
</feature>
<feature type="compositionally biased region" description="Low complexity" evidence="1">
    <location>
        <begin position="221"/>
        <end position="235"/>
    </location>
</feature>
<feature type="region of interest" description="Disordered" evidence="1">
    <location>
        <begin position="210"/>
        <end position="236"/>
    </location>
</feature>
<feature type="compositionally biased region" description="Low complexity" evidence="1">
    <location>
        <begin position="276"/>
        <end position="285"/>
    </location>
</feature>
<feature type="region of interest" description="Disordered" evidence="1">
    <location>
        <begin position="274"/>
        <end position="305"/>
    </location>
</feature>
<dbReference type="EMBL" id="HBGH01006042">
    <property type="protein sequence ID" value="CAD9231167.1"/>
    <property type="molecule type" value="Transcribed_RNA"/>
</dbReference>
<feature type="compositionally biased region" description="Basic and acidic residues" evidence="1">
    <location>
        <begin position="1"/>
        <end position="10"/>
    </location>
</feature>
<proteinExistence type="predicted"/>
<feature type="compositionally biased region" description="Acidic residues" evidence="1">
    <location>
        <begin position="139"/>
        <end position="151"/>
    </location>
</feature>
<evidence type="ECO:0000256" key="1">
    <source>
        <dbReference type="SAM" id="MobiDB-lite"/>
    </source>
</evidence>
<name>A0A7S1XDS8_9RHOD</name>
<accession>A0A7S1XDS8</accession>
<organism evidence="2">
    <name type="scientific">Compsopogon caeruleus</name>
    <dbReference type="NCBI Taxonomy" id="31354"/>
    <lineage>
        <taxon>Eukaryota</taxon>
        <taxon>Rhodophyta</taxon>
        <taxon>Compsopogonophyceae</taxon>
        <taxon>Compsopogonales</taxon>
        <taxon>Compsopogonaceae</taxon>
        <taxon>Compsopogon</taxon>
    </lineage>
</organism>
<reference evidence="2" key="1">
    <citation type="submission" date="2021-01" db="EMBL/GenBank/DDBJ databases">
        <authorList>
            <person name="Corre E."/>
            <person name="Pelletier E."/>
            <person name="Niang G."/>
            <person name="Scheremetjew M."/>
            <person name="Finn R."/>
            <person name="Kale V."/>
            <person name="Holt S."/>
            <person name="Cochrane G."/>
            <person name="Meng A."/>
            <person name="Brown T."/>
            <person name="Cohen L."/>
        </authorList>
    </citation>
    <scope>NUCLEOTIDE SEQUENCE</scope>
    <source>
        <strain evidence="2">SAG 36.94</strain>
    </source>
</reference>
<feature type="compositionally biased region" description="Polar residues" evidence="1">
    <location>
        <begin position="45"/>
        <end position="61"/>
    </location>
</feature>